<feature type="compositionally biased region" description="Basic and acidic residues" evidence="1">
    <location>
        <begin position="189"/>
        <end position="199"/>
    </location>
</feature>
<feature type="compositionally biased region" description="Polar residues" evidence="1">
    <location>
        <begin position="101"/>
        <end position="112"/>
    </location>
</feature>
<proteinExistence type="predicted"/>
<sequence>NAKKDQQNEYDETESDDDIQIINSTETEEDADDSNNEHKIDKTIELLSSSDEEDEDELMEDDLVELEEAVMGNIDRSFNDSITEQQAISLIESFNSRRRSASSTPSNLNETPNNDKLNNNGDNIKYTNNNNNDDNHFTPKPQSRSELSLTEATLEDTPSTIRERTLAALANYREEARLRAKLKSDEELGLHSKVTDRHSVPLQSESSPAKKNKLKYQLSLNEHLTGRLPNYINNNINKYNDNKCDEKVEKETETPSNAKSSSNQPGRGLLSCLFSPDKERLQKRLADRKKLKNSDGDSPETITSSMNELQSANIESNKETNILDKASNMKKLKNRKSAQANDDIASKGYYLFIYYIVMSTAMT</sequence>
<feature type="compositionally biased region" description="Polar residues" evidence="1">
    <location>
        <begin position="254"/>
        <end position="265"/>
    </location>
</feature>
<feature type="compositionally biased region" description="Basic and acidic residues" evidence="1">
    <location>
        <begin position="35"/>
        <end position="44"/>
    </location>
</feature>
<gene>
    <name evidence="2" type="ORF">ASIM_LOCUS18835</name>
</gene>
<organism evidence="4">
    <name type="scientific">Anisakis simplex</name>
    <name type="common">Herring worm</name>
    <dbReference type="NCBI Taxonomy" id="6269"/>
    <lineage>
        <taxon>Eukaryota</taxon>
        <taxon>Metazoa</taxon>
        <taxon>Ecdysozoa</taxon>
        <taxon>Nematoda</taxon>
        <taxon>Chromadorea</taxon>
        <taxon>Rhabditida</taxon>
        <taxon>Spirurina</taxon>
        <taxon>Ascaridomorpha</taxon>
        <taxon>Ascaridoidea</taxon>
        <taxon>Anisakidae</taxon>
        <taxon>Anisakis</taxon>
        <taxon>Anisakis simplex complex</taxon>
    </lineage>
</organism>
<reference evidence="4" key="1">
    <citation type="submission" date="2017-02" db="UniProtKB">
        <authorList>
            <consortium name="WormBaseParasite"/>
        </authorList>
    </citation>
    <scope>IDENTIFICATION</scope>
</reference>
<evidence type="ECO:0000313" key="4">
    <source>
        <dbReference type="WBParaSite" id="ASIM_0001944501-mRNA-1"/>
    </source>
</evidence>
<feature type="region of interest" description="Disordered" evidence="1">
    <location>
        <begin position="189"/>
        <end position="213"/>
    </location>
</feature>
<feature type="region of interest" description="Disordered" evidence="1">
    <location>
        <begin position="93"/>
        <end position="160"/>
    </location>
</feature>
<protein>
    <submittedName>
        <fullName evidence="4">MRC1 domain-containing protein</fullName>
    </submittedName>
</protein>
<feature type="compositionally biased region" description="Polar residues" evidence="1">
    <location>
        <begin position="300"/>
        <end position="315"/>
    </location>
</feature>
<reference evidence="2 3" key="2">
    <citation type="submission" date="2018-11" db="EMBL/GenBank/DDBJ databases">
        <authorList>
            <consortium name="Pathogen Informatics"/>
        </authorList>
    </citation>
    <scope>NUCLEOTIDE SEQUENCE [LARGE SCALE GENOMIC DNA]</scope>
</reference>
<feature type="compositionally biased region" description="Acidic residues" evidence="1">
    <location>
        <begin position="50"/>
        <end position="60"/>
    </location>
</feature>
<feature type="region of interest" description="Disordered" evidence="1">
    <location>
        <begin position="1"/>
        <end position="60"/>
    </location>
</feature>
<evidence type="ECO:0000313" key="3">
    <source>
        <dbReference type="Proteomes" id="UP000267096"/>
    </source>
</evidence>
<evidence type="ECO:0000313" key="2">
    <source>
        <dbReference type="EMBL" id="VDK66377.1"/>
    </source>
</evidence>
<feature type="region of interest" description="Disordered" evidence="1">
    <location>
        <begin position="287"/>
        <end position="322"/>
    </location>
</feature>
<feature type="compositionally biased region" description="Low complexity" evidence="1">
    <location>
        <begin position="114"/>
        <end position="132"/>
    </location>
</feature>
<feature type="region of interest" description="Disordered" evidence="1">
    <location>
        <begin position="246"/>
        <end position="272"/>
    </location>
</feature>
<feature type="compositionally biased region" description="Polar residues" evidence="1">
    <location>
        <begin position="140"/>
        <end position="160"/>
    </location>
</feature>
<evidence type="ECO:0000256" key="1">
    <source>
        <dbReference type="SAM" id="MobiDB-lite"/>
    </source>
</evidence>
<dbReference type="AlphaFoldDB" id="A0A0M3KEN7"/>
<name>A0A0M3KEN7_ANISI</name>
<accession>A0A0M3KEN7</accession>
<feature type="compositionally biased region" description="Acidic residues" evidence="1">
    <location>
        <begin position="8"/>
        <end position="19"/>
    </location>
</feature>
<dbReference type="EMBL" id="UYRR01036169">
    <property type="protein sequence ID" value="VDK66377.1"/>
    <property type="molecule type" value="Genomic_DNA"/>
</dbReference>
<keyword evidence="3" id="KW-1185">Reference proteome</keyword>
<dbReference type="WBParaSite" id="ASIM_0001944501-mRNA-1">
    <property type="protein sequence ID" value="ASIM_0001944501-mRNA-1"/>
    <property type="gene ID" value="ASIM_0001944501"/>
</dbReference>
<dbReference type="Proteomes" id="UP000267096">
    <property type="component" value="Unassembled WGS sequence"/>
</dbReference>